<feature type="transmembrane region" description="Helical" evidence="1">
    <location>
        <begin position="187"/>
        <end position="206"/>
    </location>
</feature>
<dbReference type="PANTHER" id="PTHR14136">
    <property type="entry name" value="BTB_POZ DOMAIN-CONTAINING PROTEIN KCTD9"/>
    <property type="match status" value="1"/>
</dbReference>
<evidence type="ECO:0000256" key="1">
    <source>
        <dbReference type="SAM" id="Phobius"/>
    </source>
</evidence>
<dbReference type="KEGG" id="rsu:NHU_00675"/>
<evidence type="ECO:0000313" key="3">
    <source>
        <dbReference type="Proteomes" id="UP000064912"/>
    </source>
</evidence>
<dbReference type="PATRIC" id="fig|35806.4.peg.691"/>
<dbReference type="AlphaFoldDB" id="A0A0D6AZG8"/>
<dbReference type="Pfam" id="PF00805">
    <property type="entry name" value="Pentapeptide"/>
    <property type="match status" value="4"/>
</dbReference>
<dbReference type="EMBL" id="AP014800">
    <property type="protein sequence ID" value="BAQ67844.1"/>
    <property type="molecule type" value="Genomic_DNA"/>
</dbReference>
<dbReference type="InterPro" id="IPR001646">
    <property type="entry name" value="5peptide_repeat"/>
</dbReference>
<keyword evidence="1" id="KW-1133">Transmembrane helix</keyword>
<dbReference type="Proteomes" id="UP000064912">
    <property type="component" value="Chromosome"/>
</dbReference>
<feature type="transmembrane region" description="Helical" evidence="1">
    <location>
        <begin position="83"/>
        <end position="101"/>
    </location>
</feature>
<dbReference type="PANTHER" id="PTHR14136:SF17">
    <property type="entry name" value="BTB_POZ DOMAIN-CONTAINING PROTEIN KCTD9"/>
    <property type="match status" value="1"/>
</dbReference>
<protein>
    <submittedName>
        <fullName evidence="2">Pentapeptide repeat-containing protein</fullName>
    </submittedName>
</protein>
<organism evidence="2 3">
    <name type="scientific">Rhodovulum sulfidophilum</name>
    <name type="common">Rhodobacter sulfidophilus</name>
    <dbReference type="NCBI Taxonomy" id="35806"/>
    <lineage>
        <taxon>Bacteria</taxon>
        <taxon>Pseudomonadati</taxon>
        <taxon>Pseudomonadota</taxon>
        <taxon>Alphaproteobacteria</taxon>
        <taxon>Rhodobacterales</taxon>
        <taxon>Paracoccaceae</taxon>
        <taxon>Rhodovulum</taxon>
    </lineage>
</organism>
<sequence>MRKRDAYRARKSVLKNKTRPVRSEAGTSVGRIDALTRNARNTWFALLGLLVFVGITLMGVEHIDFYGIDRATKLPLVNVDVPTRYFFVTAPILTAAFYIYFHLHLIRLWDALGAADNRIGGQPLGDAVMPWLVTDAVLYLRNKWRADNCAAPRALDVPATFLNLVLTWGFGLIVLYSLWQMSLAARTFWITAVACSAFLAAGGAGVSSLKCLLEKMNPEENAQNRRMSAQAIIISIGVVLSAFFTSYLCTEGPMGLRTPRVRLLAPIYMPDLAIVEKPTGWLPRDIAKADFFSDWCKRGGTDCTRKELSEEQLTLFEREFRRRREAAIAELRKPQWHQPGHQKPDFRGAQLAGTFLAGVDLRLAHMEGVGLKGAQMEGADLSEAQMDWADLSGARMEGAHLRGVKMDWALLSGAQMRGADLSGAQMNDAYLGEAQMPGAILIGAHIENAYLGEAHMEKANLRGAKMKGADLHDAHMGGADLSIAHMEKANLRRAQMKGADLSEAQMDGADLSKAQMEGADLFEVQMKGAILFEAQMKGVFLIGAQMEGADLRGAQMEGVDLRWAQMAGVDLSGARMAGVDLRGVQMAGANLTMSFLESGQFEPSEFPSMNLQGVTNYGGALRSVDLRDATFDETTDFRNAFLDGTVQTSDSFREQMGNPCQWHADVLSDEEFFGRWLGWLEASENGSVGWQQFLPIAWRNVAAIAPPDGCVWQTESISNAPR</sequence>
<feature type="transmembrane region" description="Helical" evidence="1">
    <location>
        <begin position="227"/>
        <end position="248"/>
    </location>
</feature>
<dbReference type="SUPFAM" id="SSF141571">
    <property type="entry name" value="Pentapeptide repeat-like"/>
    <property type="match status" value="2"/>
</dbReference>
<dbReference type="InterPro" id="IPR051082">
    <property type="entry name" value="Pentapeptide-BTB/POZ_domain"/>
</dbReference>
<keyword evidence="1" id="KW-0472">Membrane</keyword>
<feature type="transmembrane region" description="Helical" evidence="1">
    <location>
        <begin position="161"/>
        <end position="181"/>
    </location>
</feature>
<keyword evidence="1" id="KW-0812">Transmembrane</keyword>
<proteinExistence type="predicted"/>
<accession>A0A0D6AZG8</accession>
<gene>
    <name evidence="2" type="ORF">NHU_00675</name>
</gene>
<evidence type="ECO:0000313" key="2">
    <source>
        <dbReference type="EMBL" id="BAQ67844.1"/>
    </source>
</evidence>
<reference evidence="2 3" key="1">
    <citation type="submission" date="2015-02" db="EMBL/GenBank/DDBJ databases">
        <title>Genome sequene of Rhodovulum sulfidophilum DSM 2351.</title>
        <authorList>
            <person name="Nagao N."/>
        </authorList>
    </citation>
    <scope>NUCLEOTIDE SEQUENCE [LARGE SCALE GENOMIC DNA]</scope>
    <source>
        <strain evidence="2 3">DSM 2351</strain>
    </source>
</reference>
<name>A0A0D6AZG8_RHOSU</name>
<feature type="transmembrane region" description="Helical" evidence="1">
    <location>
        <begin position="43"/>
        <end position="63"/>
    </location>
</feature>
<dbReference type="Gene3D" id="2.160.20.80">
    <property type="entry name" value="E3 ubiquitin-protein ligase SopA"/>
    <property type="match status" value="3"/>
</dbReference>